<gene>
    <name evidence="1" type="ORF">LCGC14_0340960</name>
</gene>
<sequence length="109" mass="12999">MAFNQKEYMQRYRNLPRNILREKQYRRDIKNAVLTHYGNGKCECVICGYSDIRALTVDHINGNGLKHRKEIKRRGTGIYHWLRKGGYPMGYQTLCMNCQFLKKISKREL</sequence>
<name>A0A0F9TJ81_9ZZZZ</name>
<dbReference type="EMBL" id="LAZR01000249">
    <property type="protein sequence ID" value="KKN79314.1"/>
    <property type="molecule type" value="Genomic_DNA"/>
</dbReference>
<evidence type="ECO:0000313" key="1">
    <source>
        <dbReference type="EMBL" id="KKN79314.1"/>
    </source>
</evidence>
<comment type="caution">
    <text evidence="1">The sequence shown here is derived from an EMBL/GenBank/DDBJ whole genome shotgun (WGS) entry which is preliminary data.</text>
</comment>
<accession>A0A0F9TJ81</accession>
<dbReference type="AlphaFoldDB" id="A0A0F9TJ81"/>
<organism evidence="1">
    <name type="scientific">marine sediment metagenome</name>
    <dbReference type="NCBI Taxonomy" id="412755"/>
    <lineage>
        <taxon>unclassified sequences</taxon>
        <taxon>metagenomes</taxon>
        <taxon>ecological metagenomes</taxon>
    </lineage>
</organism>
<protein>
    <submittedName>
        <fullName evidence="1">Uncharacterized protein</fullName>
    </submittedName>
</protein>
<reference evidence="1" key="1">
    <citation type="journal article" date="2015" name="Nature">
        <title>Complex archaea that bridge the gap between prokaryotes and eukaryotes.</title>
        <authorList>
            <person name="Spang A."/>
            <person name="Saw J.H."/>
            <person name="Jorgensen S.L."/>
            <person name="Zaremba-Niedzwiedzka K."/>
            <person name="Martijn J."/>
            <person name="Lind A.E."/>
            <person name="van Eijk R."/>
            <person name="Schleper C."/>
            <person name="Guy L."/>
            <person name="Ettema T.J."/>
        </authorList>
    </citation>
    <scope>NUCLEOTIDE SEQUENCE</scope>
</reference>
<proteinExistence type="predicted"/>